<evidence type="ECO:0000313" key="1">
    <source>
        <dbReference type="EMBL" id="MFC7347810.1"/>
    </source>
</evidence>
<name>A0ABW2M205_9FLAO</name>
<protein>
    <recommendedName>
        <fullName evidence="3">Lipoprotein</fullName>
    </recommendedName>
</protein>
<accession>A0ABW2M205</accession>
<sequence length="265" mass="30864">MSCKGQEHKNTTQKKGTLIPPKKSMYYIPNVNPDFETFDFEKTREETLKIPSKAAALKNSEAKERGYSYEGKLDENRSIHRSFFEIIDKNKKFVIKPGEYHPLEIIYYKNSPFIIQKIFYPNGNIKEKGLRIVKGNMYKGIWYYFDEKGKLIKTIDNDKLFSFSWEQIEKFMEENKIPMPIGSFDVPGKTSLGRISTLLYPQSSEKEAPQSALKSWGITWGGEERNQYYSIILDGDTGKILKRTKYWVSEEGEEVPDPIIEDFSK</sequence>
<organism evidence="1 2">
    <name type="scientific">Chryseobacterium zhengzhouense</name>
    <dbReference type="NCBI Taxonomy" id="1636086"/>
    <lineage>
        <taxon>Bacteria</taxon>
        <taxon>Pseudomonadati</taxon>
        <taxon>Bacteroidota</taxon>
        <taxon>Flavobacteriia</taxon>
        <taxon>Flavobacteriales</taxon>
        <taxon>Weeksellaceae</taxon>
        <taxon>Chryseobacterium group</taxon>
        <taxon>Chryseobacterium</taxon>
    </lineage>
</organism>
<reference evidence="2" key="1">
    <citation type="journal article" date="2019" name="Int. J. Syst. Evol. Microbiol.">
        <title>The Global Catalogue of Microorganisms (GCM) 10K type strain sequencing project: providing services to taxonomists for standard genome sequencing and annotation.</title>
        <authorList>
            <consortium name="The Broad Institute Genomics Platform"/>
            <consortium name="The Broad Institute Genome Sequencing Center for Infectious Disease"/>
            <person name="Wu L."/>
            <person name="Ma J."/>
        </authorList>
    </citation>
    <scope>NUCLEOTIDE SEQUENCE [LARGE SCALE GENOMIC DNA]</scope>
    <source>
        <strain evidence="2">CCUG 54781</strain>
    </source>
</reference>
<comment type="caution">
    <text evidence="1">The sequence shown here is derived from an EMBL/GenBank/DDBJ whole genome shotgun (WGS) entry which is preliminary data.</text>
</comment>
<keyword evidence="2" id="KW-1185">Reference proteome</keyword>
<dbReference type="EMBL" id="JBHTCR010000006">
    <property type="protein sequence ID" value="MFC7347810.1"/>
    <property type="molecule type" value="Genomic_DNA"/>
</dbReference>
<gene>
    <name evidence="1" type="ORF">ACFQO9_13875</name>
</gene>
<evidence type="ECO:0008006" key="3">
    <source>
        <dbReference type="Google" id="ProtNLM"/>
    </source>
</evidence>
<dbReference type="Proteomes" id="UP001596550">
    <property type="component" value="Unassembled WGS sequence"/>
</dbReference>
<evidence type="ECO:0000313" key="2">
    <source>
        <dbReference type="Proteomes" id="UP001596550"/>
    </source>
</evidence>
<dbReference type="RefSeq" id="WP_378180213.1">
    <property type="nucleotide sequence ID" value="NZ_JBHTCR010000006.1"/>
</dbReference>
<proteinExistence type="predicted"/>
<dbReference type="Gene3D" id="3.90.930.1">
    <property type="match status" value="1"/>
</dbReference>